<accession>A0A2I1H2Y7</accession>
<name>A0A2I1H2Y7_9GLOM</name>
<proteinExistence type="predicted"/>
<evidence type="ECO:0000313" key="2">
    <source>
        <dbReference type="Proteomes" id="UP000234323"/>
    </source>
</evidence>
<comment type="caution">
    <text evidence="1">The sequence shown here is derived from an EMBL/GenBank/DDBJ whole genome shotgun (WGS) entry which is preliminary data.</text>
</comment>
<reference evidence="1 2" key="1">
    <citation type="submission" date="2015-10" db="EMBL/GenBank/DDBJ databases">
        <title>Genome analyses suggest a sexual origin of heterokaryosis in a supposedly ancient asexual fungus.</title>
        <authorList>
            <person name="Ropars J."/>
            <person name="Sedzielewska K."/>
            <person name="Noel J."/>
            <person name="Charron P."/>
            <person name="Farinelli L."/>
            <person name="Marton T."/>
            <person name="Kruger M."/>
            <person name="Pelin A."/>
            <person name="Brachmann A."/>
            <person name="Corradi N."/>
        </authorList>
    </citation>
    <scope>NUCLEOTIDE SEQUENCE [LARGE SCALE GENOMIC DNA]</scope>
    <source>
        <strain evidence="1 2">A4</strain>
    </source>
</reference>
<dbReference type="EMBL" id="LLXI01001351">
    <property type="protein sequence ID" value="PKY53240.1"/>
    <property type="molecule type" value="Genomic_DNA"/>
</dbReference>
<dbReference type="AlphaFoldDB" id="A0A2I1H2Y7"/>
<evidence type="ECO:0000313" key="1">
    <source>
        <dbReference type="EMBL" id="PKY53240.1"/>
    </source>
</evidence>
<organism evidence="1 2">
    <name type="scientific">Rhizophagus irregularis</name>
    <dbReference type="NCBI Taxonomy" id="588596"/>
    <lineage>
        <taxon>Eukaryota</taxon>
        <taxon>Fungi</taxon>
        <taxon>Fungi incertae sedis</taxon>
        <taxon>Mucoromycota</taxon>
        <taxon>Glomeromycotina</taxon>
        <taxon>Glomeromycetes</taxon>
        <taxon>Glomerales</taxon>
        <taxon>Glomeraceae</taxon>
        <taxon>Rhizophagus</taxon>
    </lineage>
</organism>
<sequence length="124" mass="14862">MVGQLLCSSPQFWSNNTEAWHRQGWQKSYCGQQRTIFWCKTCAYLEWIIFSQFKENINKRDAGLRWILDEETVIWVPLKDLNNFNNISRGFIYQMGERNGEEEEEKIMLYSKNSKNAKKQLQKV</sequence>
<dbReference type="Proteomes" id="UP000234323">
    <property type="component" value="Unassembled WGS sequence"/>
</dbReference>
<keyword evidence="2" id="KW-1185">Reference proteome</keyword>
<protein>
    <submittedName>
        <fullName evidence="1">Uncharacterized protein</fullName>
    </submittedName>
</protein>
<gene>
    <name evidence="1" type="ORF">RhiirA4_425880</name>
</gene>